<evidence type="ECO:0000313" key="5">
    <source>
        <dbReference type="Proteomes" id="UP000092583"/>
    </source>
</evidence>
<feature type="compositionally biased region" description="Pro residues" evidence="2">
    <location>
        <begin position="496"/>
        <end position="544"/>
    </location>
</feature>
<dbReference type="STRING" id="1331196.A0A1B9IT28"/>
<dbReference type="Gene3D" id="3.30.70.330">
    <property type="match status" value="1"/>
</dbReference>
<dbReference type="InterPro" id="IPR000504">
    <property type="entry name" value="RRM_dom"/>
</dbReference>
<dbReference type="PANTHER" id="PTHR45725:SF1">
    <property type="entry name" value="DISHEVELLED ASSOCIATED ACTIVATOR OF MORPHOGENESIS, ISOFORM D"/>
    <property type="match status" value="1"/>
</dbReference>
<organism evidence="4 5">
    <name type="scientific">Kwoniella mangroviensis CBS 10435</name>
    <dbReference type="NCBI Taxonomy" id="1331196"/>
    <lineage>
        <taxon>Eukaryota</taxon>
        <taxon>Fungi</taxon>
        <taxon>Dikarya</taxon>
        <taxon>Basidiomycota</taxon>
        <taxon>Agaricomycotina</taxon>
        <taxon>Tremellomycetes</taxon>
        <taxon>Tremellales</taxon>
        <taxon>Cryptococcaceae</taxon>
        <taxon>Kwoniella</taxon>
    </lineage>
</organism>
<dbReference type="PRINTS" id="PR01217">
    <property type="entry name" value="PRICHEXTENSN"/>
</dbReference>
<dbReference type="Proteomes" id="UP000092583">
    <property type="component" value="Unassembled WGS sequence"/>
</dbReference>
<protein>
    <recommendedName>
        <fullName evidence="3">RRM domain-containing protein</fullName>
    </recommendedName>
</protein>
<dbReference type="InterPro" id="IPR035979">
    <property type="entry name" value="RBD_domain_sf"/>
</dbReference>
<keyword evidence="5" id="KW-1185">Reference proteome</keyword>
<dbReference type="CDD" id="cd12276">
    <property type="entry name" value="RRM2_MEI2_EAR1_like"/>
    <property type="match status" value="1"/>
</dbReference>
<dbReference type="InterPro" id="IPR051425">
    <property type="entry name" value="Formin_Homology"/>
</dbReference>
<feature type="domain" description="RRM" evidence="3">
    <location>
        <begin position="126"/>
        <end position="199"/>
    </location>
</feature>
<feature type="compositionally biased region" description="Pro residues" evidence="2">
    <location>
        <begin position="1"/>
        <end position="15"/>
    </location>
</feature>
<proteinExistence type="predicted"/>
<dbReference type="AlphaFoldDB" id="A0A1B9IT28"/>
<feature type="region of interest" description="Disordered" evidence="2">
    <location>
        <begin position="292"/>
        <end position="607"/>
    </location>
</feature>
<reference evidence="5" key="2">
    <citation type="submission" date="2013-12" db="EMBL/GenBank/DDBJ databases">
        <title>Evolution of pathogenesis and genome organization in the Tremellales.</title>
        <authorList>
            <person name="Cuomo C."/>
            <person name="Litvintseva A."/>
            <person name="Heitman J."/>
            <person name="Chen Y."/>
            <person name="Sun S."/>
            <person name="Springer D."/>
            <person name="Dromer F."/>
            <person name="Young S."/>
            <person name="Zeng Q."/>
            <person name="Chapman S."/>
            <person name="Gujja S."/>
            <person name="Saif S."/>
            <person name="Birren B."/>
        </authorList>
    </citation>
    <scope>NUCLEOTIDE SEQUENCE [LARGE SCALE GENOMIC DNA]</scope>
    <source>
        <strain evidence="5">CBS 10435</strain>
    </source>
</reference>
<dbReference type="PROSITE" id="PS50102">
    <property type="entry name" value="RRM"/>
    <property type="match status" value="1"/>
</dbReference>
<dbReference type="SMART" id="SM00360">
    <property type="entry name" value="RRM"/>
    <property type="match status" value="2"/>
</dbReference>
<evidence type="ECO:0000259" key="3">
    <source>
        <dbReference type="PROSITE" id="PS50102"/>
    </source>
</evidence>
<dbReference type="Pfam" id="PF00076">
    <property type="entry name" value="RRM_1"/>
    <property type="match status" value="1"/>
</dbReference>
<feature type="compositionally biased region" description="Basic and acidic residues" evidence="2">
    <location>
        <begin position="94"/>
        <end position="104"/>
    </location>
</feature>
<keyword evidence="1" id="KW-0694">RNA-binding</keyword>
<dbReference type="PANTHER" id="PTHR45725">
    <property type="entry name" value="FORMIN HOMOLOGY 2 FAMILY MEMBER"/>
    <property type="match status" value="1"/>
</dbReference>
<sequence>MSHIPPPPSFLPAPPKFNAFADSNNNNNQAYHPQAGGSGSVSGSGVNDNYGGGQQRDMYADRNNNNNSNRRKGRGGGGGGVGGRRGGGGGGGRGGDRERSPDRGGRRRHVETRSVEDRIQAERVCRTLFVRNVSYEADSDALQHSFSTYGEVKTWYDRIKERGIIFVTYFDLRAAQRARDGMHSLKAGDRPIDVHYSLPRDKDLIGDCDREKNQGSILVFVHPPRVINEYELGRMCEQFGDVKTIKPGREPAEKIVEYYDSRGSALFYDKMSNQPFQGGTLELKFIWDEKEDALPPPPITEKTSTNHPYRSGEGPGYGEVRGGRHNQPPPPPLQGARDPRARSPIRGSDRRSSYGSNPPGPRRYGDGPPSIPPGDDRLEQARKVQQLLANLGGPNPSGPPAPPPQGGFPARGPMPSLPSTMNGPPPYPPRDTGYTPGPGPPPPSGNYRPVPPPSISQGGNNSYPPYPPPPQQSYSNSNPAPSPYPSSGPPGNGYNPLPPPPSQNPYNVPPPIQGSYGNPPPPPAIQSPYNPSTPAPQNYPPYPPASNAGGADPPPPGQGSGQGHRYGQSSGGYGGYPIPPAPNPNPGGSVPGQAKDVGSLLAMLSNR</sequence>
<evidence type="ECO:0000313" key="4">
    <source>
        <dbReference type="EMBL" id="OCF58677.1"/>
    </source>
</evidence>
<dbReference type="OrthoDB" id="439808at2759"/>
<feature type="compositionally biased region" description="Basic and acidic residues" evidence="2">
    <location>
        <begin position="337"/>
        <end position="352"/>
    </location>
</feature>
<accession>A0A1B9IT28</accession>
<dbReference type="EMBL" id="KI669461">
    <property type="protein sequence ID" value="OCF58677.1"/>
    <property type="molecule type" value="Genomic_DNA"/>
</dbReference>
<feature type="compositionally biased region" description="Gly residues" evidence="2">
    <location>
        <begin position="75"/>
        <end position="93"/>
    </location>
</feature>
<dbReference type="GO" id="GO:0003723">
    <property type="term" value="F:RNA binding"/>
    <property type="evidence" value="ECO:0007669"/>
    <property type="project" value="UniProtKB-UniRule"/>
</dbReference>
<feature type="compositionally biased region" description="Gly residues" evidence="2">
    <location>
        <begin position="558"/>
        <end position="575"/>
    </location>
</feature>
<gene>
    <name evidence="4" type="ORF">L486_03167</name>
</gene>
<reference evidence="4 5" key="1">
    <citation type="submission" date="2013-07" db="EMBL/GenBank/DDBJ databases">
        <title>The Genome Sequence of Kwoniella mangroviensis CBS10435.</title>
        <authorList>
            <consortium name="The Broad Institute Genome Sequencing Platform"/>
            <person name="Cuomo C."/>
            <person name="Litvintseva A."/>
            <person name="Chen Y."/>
            <person name="Heitman J."/>
            <person name="Sun S."/>
            <person name="Springer D."/>
            <person name="Dromer F."/>
            <person name="Young S.K."/>
            <person name="Zeng Q."/>
            <person name="Gargeya S."/>
            <person name="Fitzgerald M."/>
            <person name="Abouelleil A."/>
            <person name="Alvarado L."/>
            <person name="Berlin A.M."/>
            <person name="Chapman S.B."/>
            <person name="Dewar J."/>
            <person name="Goldberg J."/>
            <person name="Griggs A."/>
            <person name="Gujja S."/>
            <person name="Hansen M."/>
            <person name="Howarth C."/>
            <person name="Imamovic A."/>
            <person name="Larimer J."/>
            <person name="McCowan C."/>
            <person name="Murphy C."/>
            <person name="Pearson M."/>
            <person name="Priest M."/>
            <person name="Roberts A."/>
            <person name="Saif S."/>
            <person name="Shea T."/>
            <person name="Sykes S."/>
            <person name="Wortman J."/>
            <person name="Nusbaum C."/>
            <person name="Birren B."/>
        </authorList>
    </citation>
    <scope>NUCLEOTIDE SEQUENCE [LARGE SCALE GENOMIC DNA]</scope>
    <source>
        <strain evidence="4 5">CBS 10435</strain>
    </source>
</reference>
<dbReference type="InterPro" id="IPR012677">
    <property type="entry name" value="Nucleotide-bd_a/b_plait_sf"/>
</dbReference>
<evidence type="ECO:0000256" key="1">
    <source>
        <dbReference type="PROSITE-ProRule" id="PRU00176"/>
    </source>
</evidence>
<evidence type="ECO:0000256" key="2">
    <source>
        <dbReference type="SAM" id="MobiDB-lite"/>
    </source>
</evidence>
<feature type="region of interest" description="Disordered" evidence="2">
    <location>
        <begin position="1"/>
        <end position="114"/>
    </location>
</feature>
<dbReference type="SUPFAM" id="SSF54928">
    <property type="entry name" value="RNA-binding domain, RBD"/>
    <property type="match status" value="1"/>
</dbReference>
<feature type="compositionally biased region" description="Pro residues" evidence="2">
    <location>
        <begin position="396"/>
        <end position="406"/>
    </location>
</feature>
<feature type="compositionally biased region" description="Pro residues" evidence="2">
    <location>
        <begin position="437"/>
        <end position="454"/>
    </location>
</feature>
<name>A0A1B9IT28_9TREE</name>